<dbReference type="PANTHER" id="PTHR30615">
    <property type="entry name" value="UNCHARACTERIZED PROTEIN YJBQ-RELATED"/>
    <property type="match status" value="1"/>
</dbReference>
<gene>
    <name evidence="3" type="ORF">CKO28_01710</name>
</gene>
<evidence type="ECO:0000256" key="1">
    <source>
        <dbReference type="ARBA" id="ARBA00005534"/>
    </source>
</evidence>
<dbReference type="InterPro" id="IPR035917">
    <property type="entry name" value="YjbQ-like_sf"/>
</dbReference>
<dbReference type="Gene3D" id="2.60.120.460">
    <property type="entry name" value="YjbQ-like"/>
    <property type="match status" value="1"/>
</dbReference>
<dbReference type="SUPFAM" id="SSF111038">
    <property type="entry name" value="YjbQ-like"/>
    <property type="match status" value="1"/>
</dbReference>
<dbReference type="EMBL" id="NRRL01000002">
    <property type="protein sequence ID" value="MBK1666759.1"/>
    <property type="molecule type" value="Genomic_DNA"/>
</dbReference>
<dbReference type="PIRSF" id="PIRSF004681">
    <property type="entry name" value="UCP004681"/>
    <property type="match status" value="1"/>
</dbReference>
<reference evidence="3 4" key="1">
    <citation type="journal article" date="2020" name="Microorganisms">
        <title>Osmotic Adaptation and Compatible Solute Biosynthesis of Phototrophic Bacteria as Revealed from Genome Analyses.</title>
        <authorList>
            <person name="Imhoff J.F."/>
            <person name="Rahn T."/>
            <person name="Kunzel S."/>
            <person name="Keller A."/>
            <person name="Neulinger S.C."/>
        </authorList>
    </citation>
    <scope>NUCLEOTIDE SEQUENCE [LARGE SCALE GENOMIC DNA]</scope>
    <source>
        <strain evidence="3 4">DSM 9895</strain>
    </source>
</reference>
<sequence length="163" mass="18098">MQHGESGARGAPATPASTPLEAAPLRQAVGELVFQTRGQGFREITREVQDWVAGHGLQEGLLTVFIRHTSASLVIQENIDPDVQSDMLDFFRQLVVEDTSLYRHSYEGPDDQPAHIRGALTSTDLKIPMQDGKLMLGRYQGIFLFEHRTSPKTRHIALHLLGS</sequence>
<dbReference type="NCBIfam" id="TIGR00149">
    <property type="entry name" value="TIGR00149_YjbQ"/>
    <property type="match status" value="1"/>
</dbReference>
<dbReference type="Pfam" id="PF01894">
    <property type="entry name" value="YjbQ"/>
    <property type="match status" value="1"/>
</dbReference>
<dbReference type="RefSeq" id="WP_200338822.1">
    <property type="nucleotide sequence ID" value="NZ_NRRL01000002.1"/>
</dbReference>
<accession>A0ABS1D8L0</accession>
<evidence type="ECO:0000313" key="4">
    <source>
        <dbReference type="Proteomes" id="UP001296873"/>
    </source>
</evidence>
<organism evidence="3 4">
    <name type="scientific">Rhodovibrio sodomensis</name>
    <dbReference type="NCBI Taxonomy" id="1088"/>
    <lineage>
        <taxon>Bacteria</taxon>
        <taxon>Pseudomonadati</taxon>
        <taxon>Pseudomonadota</taxon>
        <taxon>Alphaproteobacteria</taxon>
        <taxon>Rhodospirillales</taxon>
        <taxon>Rhodovibrionaceae</taxon>
        <taxon>Rhodovibrio</taxon>
    </lineage>
</organism>
<dbReference type="Proteomes" id="UP001296873">
    <property type="component" value="Unassembled WGS sequence"/>
</dbReference>
<feature type="region of interest" description="Disordered" evidence="2">
    <location>
        <begin position="1"/>
        <end position="20"/>
    </location>
</feature>
<proteinExistence type="inferred from homology"/>
<dbReference type="InterPro" id="IPR001602">
    <property type="entry name" value="UPF0047_YjbQ-like"/>
</dbReference>
<comment type="similarity">
    <text evidence="1">Belongs to the UPF0047 family.</text>
</comment>
<evidence type="ECO:0000313" key="3">
    <source>
        <dbReference type="EMBL" id="MBK1666759.1"/>
    </source>
</evidence>
<keyword evidence="4" id="KW-1185">Reference proteome</keyword>
<evidence type="ECO:0000256" key="2">
    <source>
        <dbReference type="SAM" id="MobiDB-lite"/>
    </source>
</evidence>
<dbReference type="PANTHER" id="PTHR30615:SF8">
    <property type="entry name" value="UPF0047 PROTEIN C4A8.02C"/>
    <property type="match status" value="1"/>
</dbReference>
<evidence type="ECO:0008006" key="5">
    <source>
        <dbReference type="Google" id="ProtNLM"/>
    </source>
</evidence>
<protein>
    <recommendedName>
        <fullName evidence="5">Secondary thiamine-phosphate synthase enzyme</fullName>
    </recommendedName>
</protein>
<name>A0ABS1D8L0_9PROT</name>
<comment type="caution">
    <text evidence="3">The sequence shown here is derived from an EMBL/GenBank/DDBJ whole genome shotgun (WGS) entry which is preliminary data.</text>
</comment>